<dbReference type="Proteomes" id="UP000299084">
    <property type="component" value="Unassembled WGS sequence"/>
</dbReference>
<evidence type="ECO:0000313" key="2">
    <source>
        <dbReference type="Proteomes" id="UP000299084"/>
    </source>
</evidence>
<proteinExistence type="predicted"/>
<gene>
    <name evidence="1" type="ORF">Cadr_000002815</name>
</gene>
<sequence length="69" mass="7308">MSPLLFSIADQPEWSSLVLVDVSGSSIGKPSSAPVPSNEVLKGSTERYSAGPGLYIPKPKLMNDCVVEM</sequence>
<keyword evidence="2" id="KW-1185">Reference proteome</keyword>
<protein>
    <submittedName>
        <fullName evidence="1">Uncharacterized protein</fullName>
    </submittedName>
</protein>
<reference evidence="1 2" key="1">
    <citation type="journal article" date="2019" name="Mol. Ecol. Resour.">
        <title>Improving Illumina assemblies with Hi-C and long reads: an example with the North African dromedary.</title>
        <authorList>
            <person name="Elbers J.P."/>
            <person name="Rogers M.F."/>
            <person name="Perelman P.L."/>
            <person name="Proskuryakova A.A."/>
            <person name="Serdyukova N.A."/>
            <person name="Johnson W.E."/>
            <person name="Horin P."/>
            <person name="Corander J."/>
            <person name="Murphy D."/>
            <person name="Burger P.A."/>
        </authorList>
    </citation>
    <scope>NUCLEOTIDE SEQUENCE [LARGE SCALE GENOMIC DNA]</scope>
    <source>
        <strain evidence="1">Drom800</strain>
        <tissue evidence="1">Blood</tissue>
    </source>
</reference>
<name>A0A5N4C5P2_CAMDR</name>
<accession>A0A5N4C5P2</accession>
<comment type="caution">
    <text evidence="1">The sequence shown here is derived from an EMBL/GenBank/DDBJ whole genome shotgun (WGS) entry which is preliminary data.</text>
</comment>
<evidence type="ECO:0000313" key="1">
    <source>
        <dbReference type="EMBL" id="KAB1253704.1"/>
    </source>
</evidence>
<dbReference type="EMBL" id="JWIN03000037">
    <property type="protein sequence ID" value="KAB1253704.1"/>
    <property type="molecule type" value="Genomic_DNA"/>
</dbReference>
<dbReference type="AlphaFoldDB" id="A0A5N4C5P2"/>
<organism evidence="1 2">
    <name type="scientific">Camelus dromedarius</name>
    <name type="common">Dromedary</name>
    <name type="synonym">Arabian camel</name>
    <dbReference type="NCBI Taxonomy" id="9838"/>
    <lineage>
        <taxon>Eukaryota</taxon>
        <taxon>Metazoa</taxon>
        <taxon>Chordata</taxon>
        <taxon>Craniata</taxon>
        <taxon>Vertebrata</taxon>
        <taxon>Euteleostomi</taxon>
        <taxon>Mammalia</taxon>
        <taxon>Eutheria</taxon>
        <taxon>Laurasiatheria</taxon>
        <taxon>Artiodactyla</taxon>
        <taxon>Tylopoda</taxon>
        <taxon>Camelidae</taxon>
        <taxon>Camelus</taxon>
    </lineage>
</organism>